<evidence type="ECO:0000256" key="4">
    <source>
        <dbReference type="ARBA" id="ARBA00023004"/>
    </source>
</evidence>
<keyword evidence="9" id="KW-1185">Reference proteome</keyword>
<evidence type="ECO:0000256" key="1">
    <source>
        <dbReference type="ARBA" id="ARBA00010914"/>
    </source>
</evidence>
<dbReference type="Proteomes" id="UP000608154">
    <property type="component" value="Unassembled WGS sequence"/>
</dbReference>
<comment type="caution">
    <text evidence="8">The sequence shown here is derived from an EMBL/GenBank/DDBJ whole genome shotgun (WGS) entry which is preliminary data.</text>
</comment>
<dbReference type="InterPro" id="IPR036010">
    <property type="entry name" value="2Fe-2S_ferredoxin-like_sf"/>
</dbReference>
<evidence type="ECO:0000256" key="5">
    <source>
        <dbReference type="ARBA" id="ARBA00023014"/>
    </source>
</evidence>
<keyword evidence="2" id="KW-0001">2Fe-2S</keyword>
<dbReference type="GO" id="GO:0005829">
    <property type="term" value="C:cytosol"/>
    <property type="evidence" value="ECO:0007669"/>
    <property type="project" value="TreeGrafter"/>
</dbReference>
<dbReference type="GO" id="GO:0009055">
    <property type="term" value="F:electron transfer activity"/>
    <property type="evidence" value="ECO:0007669"/>
    <property type="project" value="TreeGrafter"/>
</dbReference>
<dbReference type="RefSeq" id="WP_188773173.1">
    <property type="nucleotide sequence ID" value="NZ_BMHK01000055.1"/>
</dbReference>
<reference evidence="8" key="1">
    <citation type="journal article" date="2014" name="Int. J. Syst. Evol. Microbiol.">
        <title>Complete genome sequence of Corynebacterium casei LMG S-19264T (=DSM 44701T), isolated from a smear-ripened cheese.</title>
        <authorList>
            <consortium name="US DOE Joint Genome Institute (JGI-PGF)"/>
            <person name="Walter F."/>
            <person name="Albersmeier A."/>
            <person name="Kalinowski J."/>
            <person name="Ruckert C."/>
        </authorList>
    </citation>
    <scope>NUCLEOTIDE SEQUENCE</scope>
    <source>
        <strain evidence="8">CGMCC 1.15095</strain>
    </source>
</reference>
<dbReference type="PANTHER" id="PTHR23426">
    <property type="entry name" value="FERREDOXIN/ADRENODOXIN"/>
    <property type="match status" value="1"/>
</dbReference>
<evidence type="ECO:0000256" key="3">
    <source>
        <dbReference type="ARBA" id="ARBA00022723"/>
    </source>
</evidence>
<protein>
    <submittedName>
        <fullName evidence="8">(2Fe-2S) ferredoxin</fullName>
    </submittedName>
</protein>
<reference evidence="8" key="2">
    <citation type="submission" date="2020-09" db="EMBL/GenBank/DDBJ databases">
        <authorList>
            <person name="Sun Q."/>
            <person name="Zhou Y."/>
        </authorList>
    </citation>
    <scope>NUCLEOTIDE SEQUENCE</scope>
    <source>
        <strain evidence="8">CGMCC 1.15095</strain>
    </source>
</reference>
<evidence type="ECO:0000313" key="8">
    <source>
        <dbReference type="EMBL" id="GGC15807.1"/>
    </source>
</evidence>
<comment type="cofactor">
    <cofactor evidence="6">
        <name>[2Fe-2S] cluster</name>
        <dbReference type="ChEBI" id="CHEBI:190135"/>
    </cofactor>
</comment>
<dbReference type="SUPFAM" id="SSF54292">
    <property type="entry name" value="2Fe-2S ferredoxin-like"/>
    <property type="match status" value="1"/>
</dbReference>
<evidence type="ECO:0000256" key="2">
    <source>
        <dbReference type="ARBA" id="ARBA00022714"/>
    </source>
</evidence>
<dbReference type="Gene3D" id="3.10.20.30">
    <property type="match status" value="1"/>
</dbReference>
<dbReference type="EMBL" id="BMHK01000055">
    <property type="protein sequence ID" value="GGC15807.1"/>
    <property type="molecule type" value="Genomic_DNA"/>
</dbReference>
<dbReference type="GO" id="GO:0046872">
    <property type="term" value="F:metal ion binding"/>
    <property type="evidence" value="ECO:0007669"/>
    <property type="project" value="UniProtKB-KW"/>
</dbReference>
<evidence type="ECO:0000259" key="7">
    <source>
        <dbReference type="PROSITE" id="PS51085"/>
    </source>
</evidence>
<name>A0A916X7A1_9SPHN</name>
<dbReference type="PROSITE" id="PS51085">
    <property type="entry name" value="2FE2S_FER_2"/>
    <property type="match status" value="1"/>
</dbReference>
<dbReference type="GO" id="GO:0051537">
    <property type="term" value="F:2 iron, 2 sulfur cluster binding"/>
    <property type="evidence" value="ECO:0007669"/>
    <property type="project" value="UniProtKB-KW"/>
</dbReference>
<dbReference type="InterPro" id="IPR001055">
    <property type="entry name" value="Adrenodoxin-like"/>
</dbReference>
<proteinExistence type="inferred from homology"/>
<evidence type="ECO:0000256" key="6">
    <source>
        <dbReference type="ARBA" id="ARBA00034078"/>
    </source>
</evidence>
<accession>A0A916X7A1</accession>
<dbReference type="GO" id="GO:0140647">
    <property type="term" value="P:P450-containing electron transport chain"/>
    <property type="evidence" value="ECO:0007669"/>
    <property type="project" value="InterPro"/>
</dbReference>
<comment type="similarity">
    <text evidence="1">Belongs to the adrenodoxin/putidaredoxin family.</text>
</comment>
<dbReference type="CDD" id="cd00207">
    <property type="entry name" value="fer2"/>
    <property type="match status" value="1"/>
</dbReference>
<dbReference type="PANTHER" id="PTHR23426:SF65">
    <property type="entry name" value="FERREDOXIN-2, MITOCHONDRIAL"/>
    <property type="match status" value="1"/>
</dbReference>
<gene>
    <name evidence="8" type="ORF">GCM10011494_38380</name>
</gene>
<keyword evidence="4" id="KW-0408">Iron</keyword>
<dbReference type="InterPro" id="IPR012675">
    <property type="entry name" value="Beta-grasp_dom_sf"/>
</dbReference>
<dbReference type="AlphaFoldDB" id="A0A916X7A1"/>
<organism evidence="8 9">
    <name type="scientific">Novosphingobium endophyticum</name>
    <dbReference type="NCBI Taxonomy" id="1955250"/>
    <lineage>
        <taxon>Bacteria</taxon>
        <taxon>Pseudomonadati</taxon>
        <taxon>Pseudomonadota</taxon>
        <taxon>Alphaproteobacteria</taxon>
        <taxon>Sphingomonadales</taxon>
        <taxon>Sphingomonadaceae</taxon>
        <taxon>Novosphingobium</taxon>
    </lineage>
</organism>
<dbReference type="InterPro" id="IPR001041">
    <property type="entry name" value="2Fe-2S_ferredoxin-type"/>
</dbReference>
<keyword evidence="3" id="KW-0479">Metal-binding</keyword>
<evidence type="ECO:0000313" key="9">
    <source>
        <dbReference type="Proteomes" id="UP000608154"/>
    </source>
</evidence>
<feature type="domain" description="2Fe-2S ferredoxin-type" evidence="7">
    <location>
        <begin position="2"/>
        <end position="105"/>
    </location>
</feature>
<keyword evidence="5" id="KW-0411">Iron-sulfur</keyword>
<dbReference type="Pfam" id="PF00111">
    <property type="entry name" value="Fer2"/>
    <property type="match status" value="1"/>
</dbReference>
<sequence length="106" mass="11082">MVAITFIAADGTDQPIDAEEGLSLMESAVGNGIEVIEAQCGGNAYCGTCRVYIDPAWRAVTGDVTEVEVAMIEVSGDMTPGVRLSCQITVTPSLEGLIVRTPMSQS</sequence>